<reference evidence="1 2" key="1">
    <citation type="submission" date="2020-04" db="EMBL/GenBank/DDBJ databases">
        <authorList>
            <consortium name="Desulfovibrio sp. FSS-1 genome sequencing consortium"/>
            <person name="Shimoshige H."/>
            <person name="Kobayashi H."/>
            <person name="Maekawa T."/>
        </authorList>
    </citation>
    <scope>NUCLEOTIDE SEQUENCE [LARGE SCALE GENOMIC DNA]</scope>
    <source>
        <strain evidence="1 2">SIID29052-01</strain>
    </source>
</reference>
<dbReference type="RefSeq" id="WP_173082150.1">
    <property type="nucleotide sequence ID" value="NZ_BLTE01000003.1"/>
</dbReference>
<reference evidence="1 2" key="2">
    <citation type="submission" date="2020-05" db="EMBL/GenBank/DDBJ databases">
        <title>Draft genome sequence of Desulfovibrio sp. strainFSS-1.</title>
        <authorList>
            <person name="Shimoshige H."/>
            <person name="Kobayashi H."/>
            <person name="Maekawa T."/>
        </authorList>
    </citation>
    <scope>NUCLEOTIDE SEQUENCE [LARGE SCALE GENOMIC DNA]</scope>
    <source>
        <strain evidence="1 2">SIID29052-01</strain>
    </source>
</reference>
<dbReference type="InterPro" id="IPR014846">
    <property type="entry name" value="DUF1786_pyruvate_format-lyase"/>
</dbReference>
<protein>
    <recommendedName>
        <fullName evidence="3">Pyruvate formate lyase-activating protein</fullName>
    </recommendedName>
</protein>
<evidence type="ECO:0000313" key="2">
    <source>
        <dbReference type="Proteomes" id="UP000494245"/>
    </source>
</evidence>
<evidence type="ECO:0008006" key="3">
    <source>
        <dbReference type="Google" id="ProtNLM"/>
    </source>
</evidence>
<comment type="caution">
    <text evidence="1">The sequence shown here is derived from an EMBL/GenBank/DDBJ whole genome shotgun (WGS) entry which is preliminary data.</text>
</comment>
<dbReference type="AlphaFoldDB" id="A0A6V8LNM3"/>
<organism evidence="1 2">
    <name type="scientific">Fundidesulfovibrio magnetotacticus</name>
    <dbReference type="NCBI Taxonomy" id="2730080"/>
    <lineage>
        <taxon>Bacteria</taxon>
        <taxon>Pseudomonadati</taxon>
        <taxon>Thermodesulfobacteriota</taxon>
        <taxon>Desulfovibrionia</taxon>
        <taxon>Desulfovibrionales</taxon>
        <taxon>Desulfovibrionaceae</taxon>
        <taxon>Fundidesulfovibrio</taxon>
    </lineage>
</organism>
<gene>
    <name evidence="1" type="ORF">NNJEOMEG_01115</name>
</gene>
<dbReference type="EMBL" id="BLTE01000003">
    <property type="protein sequence ID" value="GFK93284.1"/>
    <property type="molecule type" value="Genomic_DNA"/>
</dbReference>
<accession>A0A6V8LNM3</accession>
<name>A0A6V8LNM3_9BACT</name>
<keyword evidence="2" id="KW-1185">Reference proteome</keyword>
<dbReference type="Proteomes" id="UP000494245">
    <property type="component" value="Unassembled WGS sequence"/>
</dbReference>
<evidence type="ECO:0000313" key="1">
    <source>
        <dbReference type="EMBL" id="GFK93284.1"/>
    </source>
</evidence>
<dbReference type="Pfam" id="PF08735">
    <property type="entry name" value="DUF1786"/>
    <property type="match status" value="1"/>
</dbReference>
<proteinExistence type="predicted"/>
<sequence length="345" mass="36405">MAGILCVDVGSGTQDVLCWQPGLSIENCPKFVLPSPARRVGARIRELTARGAGVHLCGANMGGGFVRAVRAHLQAGLGVSATPRAALALTDDPSTLEARMGVRVLERCPEGHVPVHQADFDPGFWQGLLAQAGVEAPDMVLACAQDHGCHPGQSSRLGRFRLWERFLAQGPGRLADLLYVEVPAELTRLAELQEAIGGGPVMDTGPAAALGVLHDPELEALVDGEGALVVNMGNSHVLGLLVRFGRLHGVYEHHTGMLEAPELARQLERFRTGAVDCAEVFGAGGHGCAFHGGGEAFRETLVIGPRRAELAGHLAARFPAPLGDMMLTGCFGLLKAWQERGRPTG</sequence>